<organism evidence="9 10">
    <name type="scientific">Bradyrhizobium erythrophlei</name>
    <dbReference type="NCBI Taxonomy" id="1437360"/>
    <lineage>
        <taxon>Bacteria</taxon>
        <taxon>Pseudomonadati</taxon>
        <taxon>Pseudomonadota</taxon>
        <taxon>Alphaproteobacteria</taxon>
        <taxon>Hyphomicrobiales</taxon>
        <taxon>Nitrobacteraceae</taxon>
        <taxon>Bradyrhizobium</taxon>
    </lineage>
</organism>
<dbReference type="PRINTS" id="PR00753">
    <property type="entry name" value="ACCSYNTHASE"/>
</dbReference>
<evidence type="ECO:0000256" key="2">
    <source>
        <dbReference type="ARBA" id="ARBA00007441"/>
    </source>
</evidence>
<dbReference type="AlphaFoldDB" id="A0A1M7UWH6"/>
<dbReference type="PANTHER" id="PTHR46383:SF2">
    <property type="entry name" value="AMINOTRANSFERASE"/>
    <property type="match status" value="1"/>
</dbReference>
<dbReference type="InterPro" id="IPR004839">
    <property type="entry name" value="Aminotransferase_I/II_large"/>
</dbReference>
<comment type="catalytic activity">
    <reaction evidence="7">
        <text>L-aspartate + 2-oxoglutarate = oxaloacetate + L-glutamate</text>
        <dbReference type="Rhea" id="RHEA:21824"/>
        <dbReference type="ChEBI" id="CHEBI:16452"/>
        <dbReference type="ChEBI" id="CHEBI:16810"/>
        <dbReference type="ChEBI" id="CHEBI:29985"/>
        <dbReference type="ChEBI" id="CHEBI:29991"/>
        <dbReference type="EC" id="2.6.1.1"/>
    </reaction>
</comment>
<dbReference type="OrthoDB" id="9763453at2"/>
<dbReference type="EMBL" id="LT670849">
    <property type="protein sequence ID" value="SHN87319.1"/>
    <property type="molecule type" value="Genomic_DNA"/>
</dbReference>
<dbReference type="Pfam" id="PF00155">
    <property type="entry name" value="Aminotran_1_2"/>
    <property type="match status" value="1"/>
</dbReference>
<dbReference type="Proteomes" id="UP000184096">
    <property type="component" value="Chromosome I"/>
</dbReference>
<comment type="cofactor">
    <cofactor evidence="1">
        <name>pyridoxal 5'-phosphate</name>
        <dbReference type="ChEBI" id="CHEBI:597326"/>
    </cofactor>
</comment>
<dbReference type="SUPFAM" id="SSF53383">
    <property type="entry name" value="PLP-dependent transferases"/>
    <property type="match status" value="1"/>
</dbReference>
<sequence>MLEATLSERAKTVLTAASGRSDVPAFMVMDVMAAAARIEAAGGHVIHMEVGQPAASAPKTAIRAAHAALDSMRIDYTAALGTPSLRERIARHYRESYGFAVDSSRVVITTGSSAAFILAFMAMFEPGDRVAVTVPGYPPYRHILTALGCEPVLIETSSETRHALTGEALLAAHRKAPLKGVLVASPANPTGTMMSREALNSLISAAEAAGIRFISDEIYHGLDYAFPAVTAAELSPDALVINSFSKYFCMTGWRVGWMVVPEPLVRPIERLQQNLSISVPTLSQIAAEAAFDGSAEMEEVKRGYLENRRILIEGLPRAGLTKFLPADGAFYLYADVSDFTSDSFKFASEMLEKANVAATPGVDFDPIHGRQFIRFSYARSAQEMREAVERIGQWLK</sequence>
<evidence type="ECO:0000313" key="9">
    <source>
        <dbReference type="EMBL" id="SHN87319.1"/>
    </source>
</evidence>
<dbReference type="InterPro" id="IPR015421">
    <property type="entry name" value="PyrdxlP-dep_Trfase_major"/>
</dbReference>
<dbReference type="GO" id="GO:0004069">
    <property type="term" value="F:L-aspartate:2-oxoglutarate aminotransferase activity"/>
    <property type="evidence" value="ECO:0007669"/>
    <property type="project" value="UniProtKB-EC"/>
</dbReference>
<evidence type="ECO:0000256" key="5">
    <source>
        <dbReference type="ARBA" id="ARBA00022679"/>
    </source>
</evidence>
<dbReference type="EC" id="2.6.1.1" evidence="3"/>
<evidence type="ECO:0000256" key="6">
    <source>
        <dbReference type="ARBA" id="ARBA00022898"/>
    </source>
</evidence>
<keyword evidence="6" id="KW-0663">Pyridoxal phosphate</keyword>
<evidence type="ECO:0000259" key="8">
    <source>
        <dbReference type="Pfam" id="PF00155"/>
    </source>
</evidence>
<reference evidence="10" key="1">
    <citation type="submission" date="2016-11" db="EMBL/GenBank/DDBJ databases">
        <authorList>
            <person name="Varghese N."/>
            <person name="Submissions S."/>
        </authorList>
    </citation>
    <scope>NUCLEOTIDE SEQUENCE [LARGE SCALE GENOMIC DNA]</scope>
    <source>
        <strain evidence="10">GAS401</strain>
    </source>
</reference>
<protein>
    <recommendedName>
        <fullName evidence="3">aspartate transaminase</fullName>
        <ecNumber evidence="3">2.6.1.1</ecNumber>
    </recommendedName>
</protein>
<evidence type="ECO:0000256" key="1">
    <source>
        <dbReference type="ARBA" id="ARBA00001933"/>
    </source>
</evidence>
<dbReference type="InterPro" id="IPR015424">
    <property type="entry name" value="PyrdxlP-dep_Trfase"/>
</dbReference>
<dbReference type="PANTHER" id="PTHR46383">
    <property type="entry name" value="ASPARTATE AMINOTRANSFERASE"/>
    <property type="match status" value="1"/>
</dbReference>
<keyword evidence="10" id="KW-1185">Reference proteome</keyword>
<keyword evidence="4 9" id="KW-0032">Aminotransferase</keyword>
<name>A0A1M7UWH6_9BRAD</name>
<feature type="domain" description="Aminotransferase class I/classII large" evidence="8">
    <location>
        <begin position="45"/>
        <end position="391"/>
    </location>
</feature>
<comment type="similarity">
    <text evidence="2">Belongs to the class-I pyridoxal-phosphate-dependent aminotransferase family.</text>
</comment>
<accession>A0A1M7UWH6</accession>
<dbReference type="GO" id="GO:0006520">
    <property type="term" value="P:amino acid metabolic process"/>
    <property type="evidence" value="ECO:0007669"/>
    <property type="project" value="InterPro"/>
</dbReference>
<evidence type="ECO:0000256" key="4">
    <source>
        <dbReference type="ARBA" id="ARBA00022576"/>
    </source>
</evidence>
<dbReference type="GO" id="GO:0030170">
    <property type="term" value="F:pyridoxal phosphate binding"/>
    <property type="evidence" value="ECO:0007669"/>
    <property type="project" value="InterPro"/>
</dbReference>
<keyword evidence="5 9" id="KW-0808">Transferase</keyword>
<evidence type="ECO:0000256" key="7">
    <source>
        <dbReference type="ARBA" id="ARBA00049185"/>
    </source>
</evidence>
<dbReference type="CDD" id="cd00609">
    <property type="entry name" value="AAT_like"/>
    <property type="match status" value="1"/>
</dbReference>
<dbReference type="InterPro" id="IPR050596">
    <property type="entry name" value="AspAT/PAT-like"/>
</dbReference>
<evidence type="ECO:0000313" key="10">
    <source>
        <dbReference type="Proteomes" id="UP000184096"/>
    </source>
</evidence>
<gene>
    <name evidence="9" type="ORF">SAMN05444170_7125</name>
</gene>
<dbReference type="RefSeq" id="WP_072825247.1">
    <property type="nucleotide sequence ID" value="NZ_LT670849.1"/>
</dbReference>
<dbReference type="Gene3D" id="3.40.640.10">
    <property type="entry name" value="Type I PLP-dependent aspartate aminotransferase-like (Major domain)"/>
    <property type="match status" value="1"/>
</dbReference>
<evidence type="ECO:0000256" key="3">
    <source>
        <dbReference type="ARBA" id="ARBA00012753"/>
    </source>
</evidence>
<proteinExistence type="inferred from homology"/>